<evidence type="ECO:0000313" key="1">
    <source>
        <dbReference type="EMBL" id="KKM07346.1"/>
    </source>
</evidence>
<evidence type="ECO:0008006" key="2">
    <source>
        <dbReference type="Google" id="ProtNLM"/>
    </source>
</evidence>
<proteinExistence type="predicted"/>
<gene>
    <name evidence="1" type="ORF">LCGC14_1734880</name>
</gene>
<protein>
    <recommendedName>
        <fullName evidence="2">DUF1643 domain-containing protein</fullName>
    </recommendedName>
</protein>
<dbReference type="InterPro" id="IPR012441">
    <property type="entry name" value="DUF1643"/>
</dbReference>
<accession>A0A0F9JNW6</accession>
<dbReference type="EMBL" id="LAZR01015793">
    <property type="protein sequence ID" value="KKM07346.1"/>
    <property type="molecule type" value="Genomic_DNA"/>
</dbReference>
<comment type="caution">
    <text evidence="1">The sequence shown here is derived from an EMBL/GenBank/DDBJ whole genome shotgun (WGS) entry which is preliminary data.</text>
</comment>
<dbReference type="AlphaFoldDB" id="A0A0F9JNW6"/>
<dbReference type="Pfam" id="PF07799">
    <property type="entry name" value="DUF1643"/>
    <property type="match status" value="1"/>
</dbReference>
<name>A0A0F9JNW6_9ZZZZ</name>
<reference evidence="1" key="1">
    <citation type="journal article" date="2015" name="Nature">
        <title>Complex archaea that bridge the gap between prokaryotes and eukaryotes.</title>
        <authorList>
            <person name="Spang A."/>
            <person name="Saw J.H."/>
            <person name="Jorgensen S.L."/>
            <person name="Zaremba-Niedzwiedzka K."/>
            <person name="Martijn J."/>
            <person name="Lind A.E."/>
            <person name="van Eijk R."/>
            <person name="Schleper C."/>
            <person name="Guy L."/>
            <person name="Ettema T.J."/>
        </authorList>
    </citation>
    <scope>NUCLEOTIDE SEQUENCE</scope>
</reference>
<sequence>MTNTSDRLLLPRGAQLSPCGAYRYRLWRRWDTSTLPVTFIMLNPSTADAEKDDPTIRKCCKFARRWGYGGIEVVNLFAWRATSPRALYRSPHPIGEHNDDAIVDRSRASALVVCAWGNHGKLLQRSHDVLKLLREHSYVAHALRVTRQNQPGHPLYLRDDIVPFLWDIRNSNWSSPDG</sequence>
<organism evidence="1">
    <name type="scientific">marine sediment metagenome</name>
    <dbReference type="NCBI Taxonomy" id="412755"/>
    <lineage>
        <taxon>unclassified sequences</taxon>
        <taxon>metagenomes</taxon>
        <taxon>ecological metagenomes</taxon>
    </lineage>
</organism>